<organism evidence="2">
    <name type="scientific">Polaromonas hydrogenivorans</name>
    <dbReference type="NCBI Taxonomy" id="335476"/>
    <lineage>
        <taxon>Bacteria</taxon>
        <taxon>Pseudomonadati</taxon>
        <taxon>Pseudomonadota</taxon>
        <taxon>Betaproteobacteria</taxon>
        <taxon>Burkholderiales</taxon>
        <taxon>Comamonadaceae</taxon>
        <taxon>Polaromonas</taxon>
    </lineage>
</organism>
<proteinExistence type="predicted"/>
<dbReference type="AlphaFoldDB" id="A0AAU7LPN1"/>
<gene>
    <name evidence="2" type="ORF">ABLV49_13115</name>
</gene>
<reference evidence="2" key="1">
    <citation type="submission" date="2024-05" db="EMBL/GenBank/DDBJ databases">
        <authorList>
            <person name="Bunk B."/>
            <person name="Swiderski J."/>
            <person name="Sproer C."/>
            <person name="Thiel V."/>
        </authorList>
    </citation>
    <scope>NUCLEOTIDE SEQUENCE</scope>
    <source>
        <strain evidence="2">DSM 17735</strain>
    </source>
</reference>
<evidence type="ECO:0000313" key="2">
    <source>
        <dbReference type="EMBL" id="XBP68843.1"/>
    </source>
</evidence>
<evidence type="ECO:0000256" key="1">
    <source>
        <dbReference type="SAM" id="MobiDB-lite"/>
    </source>
</evidence>
<dbReference type="EMBL" id="CP157675">
    <property type="protein sequence ID" value="XBP68843.1"/>
    <property type="molecule type" value="Genomic_DNA"/>
</dbReference>
<feature type="compositionally biased region" description="Low complexity" evidence="1">
    <location>
        <begin position="25"/>
        <end position="36"/>
    </location>
</feature>
<name>A0AAU7LPN1_9BURK</name>
<dbReference type="RefSeq" id="WP_157040233.1">
    <property type="nucleotide sequence ID" value="NZ_CBCSCU010000022.1"/>
</dbReference>
<feature type="region of interest" description="Disordered" evidence="1">
    <location>
        <begin position="1"/>
        <end position="71"/>
    </location>
</feature>
<accession>A0AAU7LPN1</accession>
<sequence>MTASADNRDSGVPPGLDSTRKTANEEPPLLLEPDLPSDGRDEDGEAMIRNLPQRPELSEPPSQPDLSTQKP</sequence>
<protein>
    <submittedName>
        <fullName evidence="2">Uncharacterized protein</fullName>
    </submittedName>
</protein>